<proteinExistence type="predicted"/>
<name>A0A938YDR8_9ACTN</name>
<organism evidence="3 4">
    <name type="scientific">Nakamurella leprariae</name>
    <dbReference type="NCBI Taxonomy" id="2803911"/>
    <lineage>
        <taxon>Bacteria</taxon>
        <taxon>Bacillati</taxon>
        <taxon>Actinomycetota</taxon>
        <taxon>Actinomycetes</taxon>
        <taxon>Nakamurellales</taxon>
        <taxon>Nakamurellaceae</taxon>
        <taxon>Nakamurella</taxon>
    </lineage>
</organism>
<dbReference type="RefSeq" id="WP_205258951.1">
    <property type="nucleotide sequence ID" value="NZ_JAERWK010000003.1"/>
</dbReference>
<dbReference type="AlphaFoldDB" id="A0A938YDR8"/>
<dbReference type="Gene3D" id="1.20.1260.10">
    <property type="match status" value="1"/>
</dbReference>
<feature type="region of interest" description="Disordered" evidence="1">
    <location>
        <begin position="198"/>
        <end position="232"/>
    </location>
</feature>
<dbReference type="PANTHER" id="PTHR36933:SF1">
    <property type="entry name" value="SLL0788 PROTEIN"/>
    <property type="match status" value="1"/>
</dbReference>
<feature type="region of interest" description="Disordered" evidence="1">
    <location>
        <begin position="86"/>
        <end position="128"/>
    </location>
</feature>
<evidence type="ECO:0000313" key="3">
    <source>
        <dbReference type="EMBL" id="MBM9465995.1"/>
    </source>
</evidence>
<evidence type="ECO:0000256" key="1">
    <source>
        <dbReference type="SAM" id="MobiDB-lite"/>
    </source>
</evidence>
<dbReference type="Proteomes" id="UP000663792">
    <property type="component" value="Unassembled WGS sequence"/>
</dbReference>
<protein>
    <submittedName>
        <fullName evidence="3">DUF305 domain-containing protein</fullName>
    </submittedName>
</protein>
<keyword evidence="4" id="KW-1185">Reference proteome</keyword>
<reference evidence="3" key="1">
    <citation type="submission" date="2021-01" db="EMBL/GenBank/DDBJ databases">
        <title>YIM 132084 draft genome.</title>
        <authorList>
            <person name="An D."/>
        </authorList>
    </citation>
    <scope>NUCLEOTIDE SEQUENCE</scope>
    <source>
        <strain evidence="3">YIM 132084</strain>
    </source>
</reference>
<gene>
    <name evidence="3" type="ORF">JL106_01715</name>
</gene>
<accession>A0A938YDR8</accession>
<feature type="compositionally biased region" description="Low complexity" evidence="1">
    <location>
        <begin position="97"/>
        <end position="128"/>
    </location>
</feature>
<feature type="domain" description="DUF305" evidence="2">
    <location>
        <begin position="135"/>
        <end position="323"/>
    </location>
</feature>
<dbReference type="InterPro" id="IPR005183">
    <property type="entry name" value="DUF305_CopM-like"/>
</dbReference>
<dbReference type="Pfam" id="PF03713">
    <property type="entry name" value="DUF305"/>
    <property type="match status" value="1"/>
</dbReference>
<evidence type="ECO:0000313" key="4">
    <source>
        <dbReference type="Proteomes" id="UP000663792"/>
    </source>
</evidence>
<dbReference type="PANTHER" id="PTHR36933">
    <property type="entry name" value="SLL0788 PROTEIN"/>
    <property type="match status" value="1"/>
</dbReference>
<evidence type="ECO:0000259" key="2">
    <source>
        <dbReference type="Pfam" id="PF03713"/>
    </source>
</evidence>
<feature type="compositionally biased region" description="Basic and acidic residues" evidence="1">
    <location>
        <begin position="217"/>
        <end position="232"/>
    </location>
</feature>
<sequence>MVPPGSAARSAGTQTQSLQAVRPAGVGRDARRSAAISCRRRRPHAHDPLDVARRFPVFHIRFRVAPSLAAGAAVLLMVSGCASNADPAADRARHSMSDMSMPSGMGMSPTTGGPASPSTTPGATSVPTGSFNAADLRFAQMMIVHHEGAIDMADLAPARAASDEVKSLAADIAAAQGPEIALMAEWVTAWTAPAATPVPATGSTADDADDMGGMDHGGMDHSGMDHGGMDHGGMDHGGMDHGGMDDGSAMPGMMSDAQMGVLEAASGPAFDELFLTLMLEHHQGAVDMARTELADGLNAEALTLADRIVVDQTAEIAEMRSLLQRP</sequence>
<dbReference type="InterPro" id="IPR012347">
    <property type="entry name" value="Ferritin-like"/>
</dbReference>
<dbReference type="EMBL" id="JAERWK010000003">
    <property type="protein sequence ID" value="MBM9465995.1"/>
    <property type="molecule type" value="Genomic_DNA"/>
</dbReference>
<feature type="region of interest" description="Disordered" evidence="1">
    <location>
        <begin position="1"/>
        <end position="43"/>
    </location>
</feature>
<comment type="caution">
    <text evidence="3">The sequence shown here is derived from an EMBL/GenBank/DDBJ whole genome shotgun (WGS) entry which is preliminary data.</text>
</comment>